<accession>A0A2V1CYJ1</accession>
<proteinExistence type="inferred from homology"/>
<protein>
    <submittedName>
        <fullName evidence="3">NAD(P)-binding protein</fullName>
    </submittedName>
</protein>
<evidence type="ECO:0000313" key="3">
    <source>
        <dbReference type="EMBL" id="PVH90798.1"/>
    </source>
</evidence>
<dbReference type="InterPro" id="IPR036291">
    <property type="entry name" value="NAD(P)-bd_dom_sf"/>
</dbReference>
<comment type="similarity">
    <text evidence="1">Belongs to the short-chain dehydrogenases/reductases (SDR) family.</text>
</comment>
<dbReference type="Proteomes" id="UP000244855">
    <property type="component" value="Unassembled WGS sequence"/>
</dbReference>
<dbReference type="EMBL" id="KZ806094">
    <property type="protein sequence ID" value="PVH90798.1"/>
    <property type="molecule type" value="Genomic_DNA"/>
</dbReference>
<dbReference type="CDD" id="cd05233">
    <property type="entry name" value="SDR_c"/>
    <property type="match status" value="1"/>
</dbReference>
<dbReference type="OrthoDB" id="1933717at2759"/>
<name>A0A2V1CYJ1_9PLEO</name>
<evidence type="ECO:0000256" key="2">
    <source>
        <dbReference type="ARBA" id="ARBA00023002"/>
    </source>
</evidence>
<keyword evidence="4" id="KW-1185">Reference proteome</keyword>
<dbReference type="PRINTS" id="PR00081">
    <property type="entry name" value="GDHRDH"/>
</dbReference>
<evidence type="ECO:0000256" key="1">
    <source>
        <dbReference type="ARBA" id="ARBA00006484"/>
    </source>
</evidence>
<dbReference type="SUPFAM" id="SSF51735">
    <property type="entry name" value="NAD(P)-binding Rossmann-fold domains"/>
    <property type="match status" value="1"/>
</dbReference>
<gene>
    <name evidence="3" type="ORF">DM02DRAFT_664664</name>
</gene>
<dbReference type="Pfam" id="PF00106">
    <property type="entry name" value="adh_short"/>
    <property type="match status" value="1"/>
</dbReference>
<dbReference type="PANTHER" id="PTHR42901">
    <property type="entry name" value="ALCOHOL DEHYDROGENASE"/>
    <property type="match status" value="1"/>
</dbReference>
<dbReference type="InterPro" id="IPR002347">
    <property type="entry name" value="SDR_fam"/>
</dbReference>
<sequence>MAPLLPSPVPTWHSDSYAAIDPTNPSLSQKGKTIIITGAGTGIGRATAVAFAQSEASHIILIGRTEWTLKETESQIRSNEKISKAIKISVLPGSVSNEAQMKSAAAEIGPWDILVLNAAVVNDPGPILSKSVDESWNLFETNLKSILVMSHAFLSSAREGAGMFNIGAAGAVLPPVLAPGIGPYTASKAGGAKLTEHLAMENPHILMCTVHPGIIVTPMLEKSAVDYSKLPVDTAELPAHFLVWLSQTAKTRFLQGKFVYTNWDVDELTAKADEIQNSFENTVGVIGWPFGCDIPALAKTHS</sequence>
<dbReference type="STRING" id="97972.A0A2V1CYJ1"/>
<dbReference type="PANTHER" id="PTHR42901:SF1">
    <property type="entry name" value="ALCOHOL DEHYDROGENASE"/>
    <property type="match status" value="1"/>
</dbReference>
<dbReference type="AlphaFoldDB" id="A0A2V1CYJ1"/>
<organism evidence="3 4">
    <name type="scientific">Periconia macrospinosa</name>
    <dbReference type="NCBI Taxonomy" id="97972"/>
    <lineage>
        <taxon>Eukaryota</taxon>
        <taxon>Fungi</taxon>
        <taxon>Dikarya</taxon>
        <taxon>Ascomycota</taxon>
        <taxon>Pezizomycotina</taxon>
        <taxon>Dothideomycetes</taxon>
        <taxon>Pleosporomycetidae</taxon>
        <taxon>Pleosporales</taxon>
        <taxon>Massarineae</taxon>
        <taxon>Periconiaceae</taxon>
        <taxon>Periconia</taxon>
    </lineage>
</organism>
<dbReference type="GO" id="GO:0016491">
    <property type="term" value="F:oxidoreductase activity"/>
    <property type="evidence" value="ECO:0007669"/>
    <property type="project" value="UniProtKB-KW"/>
</dbReference>
<evidence type="ECO:0000313" key="4">
    <source>
        <dbReference type="Proteomes" id="UP000244855"/>
    </source>
</evidence>
<keyword evidence="2" id="KW-0560">Oxidoreductase</keyword>
<reference evidence="3 4" key="1">
    <citation type="journal article" date="2018" name="Sci. Rep.">
        <title>Comparative genomics provides insights into the lifestyle and reveals functional heterogeneity of dark septate endophytic fungi.</title>
        <authorList>
            <person name="Knapp D.G."/>
            <person name="Nemeth J.B."/>
            <person name="Barry K."/>
            <person name="Hainaut M."/>
            <person name="Henrissat B."/>
            <person name="Johnson J."/>
            <person name="Kuo A."/>
            <person name="Lim J.H.P."/>
            <person name="Lipzen A."/>
            <person name="Nolan M."/>
            <person name="Ohm R.A."/>
            <person name="Tamas L."/>
            <person name="Grigoriev I.V."/>
            <person name="Spatafora J.W."/>
            <person name="Nagy L.G."/>
            <person name="Kovacs G.M."/>
        </authorList>
    </citation>
    <scope>NUCLEOTIDE SEQUENCE [LARGE SCALE GENOMIC DNA]</scope>
    <source>
        <strain evidence="3 4">DSE2036</strain>
    </source>
</reference>
<dbReference type="Gene3D" id="3.40.50.720">
    <property type="entry name" value="NAD(P)-binding Rossmann-like Domain"/>
    <property type="match status" value="1"/>
</dbReference>